<reference evidence="1" key="1">
    <citation type="submission" date="2022-01" db="EMBL/GenBank/DDBJ databases">
        <authorList>
            <person name="Jo J.-H."/>
            <person name="Im W.-T."/>
        </authorList>
    </citation>
    <scope>NUCLEOTIDE SEQUENCE</scope>
    <source>
        <strain evidence="1">NA20</strain>
    </source>
</reference>
<dbReference type="Gene3D" id="2.60.40.1120">
    <property type="entry name" value="Carboxypeptidase-like, regulatory domain"/>
    <property type="match status" value="1"/>
</dbReference>
<dbReference type="Pfam" id="PF13715">
    <property type="entry name" value="CarbopepD_reg_2"/>
    <property type="match status" value="1"/>
</dbReference>
<evidence type="ECO:0000313" key="2">
    <source>
        <dbReference type="Proteomes" id="UP001165367"/>
    </source>
</evidence>
<dbReference type="Proteomes" id="UP001165367">
    <property type="component" value="Unassembled WGS sequence"/>
</dbReference>
<comment type="caution">
    <text evidence="1">The sequence shown here is derived from an EMBL/GenBank/DDBJ whole genome shotgun (WGS) entry which is preliminary data.</text>
</comment>
<dbReference type="EMBL" id="JAKLTR010000019">
    <property type="protein sequence ID" value="MCG2617307.1"/>
    <property type="molecule type" value="Genomic_DNA"/>
</dbReference>
<gene>
    <name evidence="1" type="ORF">LZZ85_23625</name>
</gene>
<dbReference type="InterPro" id="IPR008969">
    <property type="entry name" value="CarboxyPept-like_regulatory"/>
</dbReference>
<dbReference type="RefSeq" id="WP_237875943.1">
    <property type="nucleotide sequence ID" value="NZ_JAKLTR010000019.1"/>
</dbReference>
<proteinExistence type="predicted"/>
<dbReference type="SUPFAM" id="SSF49464">
    <property type="entry name" value="Carboxypeptidase regulatory domain-like"/>
    <property type="match status" value="1"/>
</dbReference>
<evidence type="ECO:0000313" key="1">
    <source>
        <dbReference type="EMBL" id="MCG2617307.1"/>
    </source>
</evidence>
<protein>
    <submittedName>
        <fullName evidence="1">Carboxypeptidase-like regulatory domain-containing protein</fullName>
    </submittedName>
</protein>
<organism evidence="1 2">
    <name type="scientific">Terrimonas ginsenosidimutans</name>
    <dbReference type="NCBI Taxonomy" id="2908004"/>
    <lineage>
        <taxon>Bacteria</taxon>
        <taxon>Pseudomonadati</taxon>
        <taxon>Bacteroidota</taxon>
        <taxon>Chitinophagia</taxon>
        <taxon>Chitinophagales</taxon>
        <taxon>Chitinophagaceae</taxon>
        <taxon>Terrimonas</taxon>
    </lineage>
</organism>
<accession>A0ABS9KY80</accession>
<name>A0ABS9KY80_9BACT</name>
<sequence>MAKKFQLNVPDPCQEDWKEMKTTGCGRFCDSCQKTVVDFTMMDDQQLALFFKKNTENVCGRLRVDQLSKDLFVPAKKIPWFRYVLKAIIPAVLFSNKGYTQGEVRKTIPETTQAPVDQAKNRVIVGDTIKIIQRTIKGRVSDGEGNAVVGATVMLRGTSIGTVTKEDGSFQLRVGEKDRLAQLDVSCVGYEARLFSCPVNDVEVNAMITLELQEAVTMGMVAVQVAPPKKTVPPEYIVTDTTVLKVFPNPVLSGTSINIKLDDTFNEEYYEFRLVSLNGRTIFKNKIWIDKDARVLNIGLPAVAAGRYFAVLHNKKLKKEYAQQVLVVR</sequence>
<keyword evidence="2" id="KW-1185">Reference proteome</keyword>